<dbReference type="SUPFAM" id="SSF54826">
    <property type="entry name" value="Enolase N-terminal domain-like"/>
    <property type="match status" value="1"/>
</dbReference>
<dbReference type="InterPro" id="IPR036849">
    <property type="entry name" value="Enolase-like_C_sf"/>
</dbReference>
<dbReference type="RefSeq" id="WP_188630412.1">
    <property type="nucleotide sequence ID" value="NZ_BMKE01000022.1"/>
</dbReference>
<accession>A0ABQ1IRU6</accession>
<evidence type="ECO:0000256" key="3">
    <source>
        <dbReference type="ARBA" id="ARBA00023239"/>
    </source>
</evidence>
<protein>
    <submittedName>
        <fullName evidence="5">O-succinylbenzoate synthase</fullName>
    </submittedName>
</protein>
<dbReference type="EMBL" id="BMKE01000022">
    <property type="protein sequence ID" value="GGB50382.1"/>
    <property type="molecule type" value="Genomic_DNA"/>
</dbReference>
<dbReference type="Proteomes" id="UP000646152">
    <property type="component" value="Unassembled WGS sequence"/>
</dbReference>
<evidence type="ECO:0000256" key="2">
    <source>
        <dbReference type="ARBA" id="ARBA00022842"/>
    </source>
</evidence>
<keyword evidence="6" id="KW-1185">Reference proteome</keyword>
<gene>
    <name evidence="5" type="primary">menC</name>
    <name evidence="5" type="ORF">GCM10011502_24380</name>
</gene>
<feature type="domain" description="OSBS enolase-like N-terminal" evidence="4">
    <location>
        <begin position="2"/>
        <end position="85"/>
    </location>
</feature>
<reference evidence="6" key="1">
    <citation type="journal article" date="2019" name="Int. J. Syst. Evol. Microbiol.">
        <title>The Global Catalogue of Microorganisms (GCM) 10K type strain sequencing project: providing services to taxonomists for standard genome sequencing and annotation.</title>
        <authorList>
            <consortium name="The Broad Institute Genomics Platform"/>
            <consortium name="The Broad Institute Genome Sequencing Center for Infectious Disease"/>
            <person name="Wu L."/>
            <person name="Ma J."/>
        </authorList>
    </citation>
    <scope>NUCLEOTIDE SEQUENCE [LARGE SCALE GENOMIC DNA]</scope>
    <source>
        <strain evidence="6">CGMCC 1.15923</strain>
    </source>
</reference>
<organism evidence="5 6">
    <name type="scientific">Oceanisphaera marina</name>
    <dbReference type="NCBI Taxonomy" id="2017550"/>
    <lineage>
        <taxon>Bacteria</taxon>
        <taxon>Pseudomonadati</taxon>
        <taxon>Pseudomonadota</taxon>
        <taxon>Gammaproteobacteria</taxon>
        <taxon>Aeromonadales</taxon>
        <taxon>Aeromonadaceae</taxon>
        <taxon>Oceanisphaera</taxon>
    </lineage>
</organism>
<dbReference type="PANTHER" id="PTHR48073">
    <property type="entry name" value="O-SUCCINYLBENZOATE SYNTHASE-RELATED"/>
    <property type="match status" value="1"/>
</dbReference>
<evidence type="ECO:0000313" key="6">
    <source>
        <dbReference type="Proteomes" id="UP000646152"/>
    </source>
</evidence>
<evidence type="ECO:0000259" key="4">
    <source>
        <dbReference type="Pfam" id="PF21508"/>
    </source>
</evidence>
<name>A0ABQ1IRU6_9GAMM</name>
<evidence type="ECO:0000256" key="1">
    <source>
        <dbReference type="ARBA" id="ARBA00022723"/>
    </source>
</evidence>
<keyword evidence="3" id="KW-0456">Lyase</keyword>
<dbReference type="InterPro" id="IPR041338">
    <property type="entry name" value="OSBS_N"/>
</dbReference>
<keyword evidence="1" id="KW-0479">Metal-binding</keyword>
<dbReference type="InterPro" id="IPR029017">
    <property type="entry name" value="Enolase-like_N"/>
</dbReference>
<dbReference type="Gene3D" id="3.20.20.120">
    <property type="entry name" value="Enolase-like C-terminal domain"/>
    <property type="match status" value="1"/>
</dbReference>
<keyword evidence="2" id="KW-0460">Magnesium</keyword>
<dbReference type="SUPFAM" id="SSF51604">
    <property type="entry name" value="Enolase C-terminal domain-like"/>
    <property type="match status" value="1"/>
</dbReference>
<sequence length="308" mass="33908">MQIEIYAYELPLTLPRLINGTALERRQGFYINIDGAWGEIAPLPGSSLQEVQQDLQEACQRLRQGLAHDAAIAAVQFGLDCALANISTAAWAADDSAPSLPLLEGPRDPIVRAWRCRRVHPTRAWLTLTGNVQYDAGLVRELCLLAPNVRLVLDAGGRLDSEQLSALWQRIDGSRIDWLLDPSLDIPTGQQLAEQYQLPVAFDLARYHAESGVMARLPRFEQLKAVVLRPAELGGLATCRQLIEQARLKGLEVMVADSLQSGLGQRQLARLSQQWNPDTQAALGRCNYLLDSGINDQGQPHLTGLTPI</sequence>
<dbReference type="Gene3D" id="3.30.390.10">
    <property type="entry name" value="Enolase-like, N-terminal domain"/>
    <property type="match status" value="1"/>
</dbReference>
<dbReference type="PANTHER" id="PTHR48073:SF2">
    <property type="entry name" value="O-SUCCINYLBENZOATE SYNTHASE"/>
    <property type="match status" value="1"/>
</dbReference>
<evidence type="ECO:0000313" key="5">
    <source>
        <dbReference type="EMBL" id="GGB50382.1"/>
    </source>
</evidence>
<dbReference type="Pfam" id="PF21508">
    <property type="entry name" value="MenC_N"/>
    <property type="match status" value="1"/>
</dbReference>
<comment type="caution">
    <text evidence="5">The sequence shown here is derived from an EMBL/GenBank/DDBJ whole genome shotgun (WGS) entry which is preliminary data.</text>
</comment>
<proteinExistence type="predicted"/>